<evidence type="ECO:0000313" key="2">
    <source>
        <dbReference type="EMBL" id="KAK3361743.1"/>
    </source>
</evidence>
<reference evidence="2" key="1">
    <citation type="journal article" date="2023" name="Mol. Phylogenet. Evol.">
        <title>Genome-scale phylogeny and comparative genomics of the fungal order Sordariales.</title>
        <authorList>
            <person name="Hensen N."/>
            <person name="Bonometti L."/>
            <person name="Westerberg I."/>
            <person name="Brannstrom I.O."/>
            <person name="Guillou S."/>
            <person name="Cros-Aarteil S."/>
            <person name="Calhoun S."/>
            <person name="Haridas S."/>
            <person name="Kuo A."/>
            <person name="Mondo S."/>
            <person name="Pangilinan J."/>
            <person name="Riley R."/>
            <person name="LaButti K."/>
            <person name="Andreopoulos B."/>
            <person name="Lipzen A."/>
            <person name="Chen C."/>
            <person name="Yan M."/>
            <person name="Daum C."/>
            <person name="Ng V."/>
            <person name="Clum A."/>
            <person name="Steindorff A."/>
            <person name="Ohm R.A."/>
            <person name="Martin F."/>
            <person name="Silar P."/>
            <person name="Natvig D.O."/>
            <person name="Lalanne C."/>
            <person name="Gautier V."/>
            <person name="Ament-Velasquez S.L."/>
            <person name="Kruys A."/>
            <person name="Hutchinson M.I."/>
            <person name="Powell A.J."/>
            <person name="Barry K."/>
            <person name="Miller A.N."/>
            <person name="Grigoriev I.V."/>
            <person name="Debuchy R."/>
            <person name="Gladieux P."/>
            <person name="Hiltunen Thoren M."/>
            <person name="Johannesson H."/>
        </authorList>
    </citation>
    <scope>NUCLEOTIDE SEQUENCE</scope>
    <source>
        <strain evidence="2">CBS 958.72</strain>
    </source>
</reference>
<reference evidence="2" key="2">
    <citation type="submission" date="2023-06" db="EMBL/GenBank/DDBJ databases">
        <authorList>
            <consortium name="Lawrence Berkeley National Laboratory"/>
            <person name="Haridas S."/>
            <person name="Hensen N."/>
            <person name="Bonometti L."/>
            <person name="Westerberg I."/>
            <person name="Brannstrom I.O."/>
            <person name="Guillou S."/>
            <person name="Cros-Aarteil S."/>
            <person name="Calhoun S."/>
            <person name="Kuo A."/>
            <person name="Mondo S."/>
            <person name="Pangilinan J."/>
            <person name="Riley R."/>
            <person name="Labutti K."/>
            <person name="Andreopoulos B."/>
            <person name="Lipzen A."/>
            <person name="Chen C."/>
            <person name="Yanf M."/>
            <person name="Daum C."/>
            <person name="Ng V."/>
            <person name="Clum A."/>
            <person name="Steindorff A."/>
            <person name="Ohm R."/>
            <person name="Martin F."/>
            <person name="Silar P."/>
            <person name="Natvig D."/>
            <person name="Lalanne C."/>
            <person name="Gautier V."/>
            <person name="Ament-Velasquez S.L."/>
            <person name="Kruys A."/>
            <person name="Hutchinson M.I."/>
            <person name="Powell A.J."/>
            <person name="Barry K."/>
            <person name="Miller A.N."/>
            <person name="Grigoriev I.V."/>
            <person name="Debuchy R."/>
            <person name="Gladieux P."/>
            <person name="Thoren M.H."/>
            <person name="Johannesson H."/>
        </authorList>
    </citation>
    <scope>NUCLEOTIDE SEQUENCE</scope>
    <source>
        <strain evidence="2">CBS 958.72</strain>
    </source>
</reference>
<comment type="caution">
    <text evidence="2">The sequence shown here is derived from an EMBL/GenBank/DDBJ whole genome shotgun (WGS) entry which is preliminary data.</text>
</comment>
<name>A0AAE0JU13_9PEZI</name>
<evidence type="ECO:0000313" key="3">
    <source>
        <dbReference type="Proteomes" id="UP001287356"/>
    </source>
</evidence>
<organism evidence="2 3">
    <name type="scientific">Lasiosphaeria ovina</name>
    <dbReference type="NCBI Taxonomy" id="92902"/>
    <lineage>
        <taxon>Eukaryota</taxon>
        <taxon>Fungi</taxon>
        <taxon>Dikarya</taxon>
        <taxon>Ascomycota</taxon>
        <taxon>Pezizomycotina</taxon>
        <taxon>Sordariomycetes</taxon>
        <taxon>Sordariomycetidae</taxon>
        <taxon>Sordariales</taxon>
        <taxon>Lasiosphaeriaceae</taxon>
        <taxon>Lasiosphaeria</taxon>
    </lineage>
</organism>
<proteinExistence type="predicted"/>
<accession>A0AAE0JU13</accession>
<dbReference type="EMBL" id="JAULSN010000010">
    <property type="protein sequence ID" value="KAK3361743.1"/>
    <property type="molecule type" value="Genomic_DNA"/>
</dbReference>
<keyword evidence="3" id="KW-1185">Reference proteome</keyword>
<sequence length="644" mass="72047">MRKAIETMLPLRAKERDPTALEATSEPSYSGEKIRGKLFDEGKHPSLVNVDFFHLFGWQRLLTEAGNPKALNNEMTTALANDFIPLSKDYVEYYIARTSTSAVSATAANFAVPPGPAPTAPQMQLALPQVPYEQPQETYSYRPPSRSSDSSLERGAFIGSALVHSRVKTGAPKMPHTLASYDNDLEDVPTVHYPPPSPAQKPQRGVTKPAQPQKLSRWAADEQNDDLDGLEPFDPHLPWIEEMYPGGTTVPHSAMVPRAPRGLRSHSEQLPDALPKPRGGDISNLQSKFASMTVATGPQPRALSGAVGGSTAKQSARTNVRVDREKRLLDFGDAPPPLSYAAKATDGLDLPPALKMAMPPHRQRADEANARRDAAKDAQIRALKAESDANKHQSDISRAMKAFSSYQAPKVMDYGQRLNLWRRVSNGKNPPDGGPFEIDLPDTVWSWRWVWGDEGQEFRRFQSYLRPLHFHAWFNNAQGVEPFTRLVLETTDFKKTRDGQLLSLFELWNDIRAWRDSDIARPIWPGLYAIRDRKANATMRMRGAQPQQRRAQLPQMPAQLPQQDQPKLTTNFSQAVKGAVKLILKHNPVDVGAELDEWVEESMADGVYPGKTPQELIKAAKEAWVFLKYQDEDQRVQIDNWHAV</sequence>
<gene>
    <name evidence="2" type="ORF">B0T24DRAFT_670737</name>
</gene>
<protein>
    <submittedName>
        <fullName evidence="2">Uncharacterized protein</fullName>
    </submittedName>
</protein>
<dbReference type="Proteomes" id="UP001287356">
    <property type="component" value="Unassembled WGS sequence"/>
</dbReference>
<dbReference type="AlphaFoldDB" id="A0AAE0JU13"/>
<feature type="region of interest" description="Disordered" evidence="1">
    <location>
        <begin position="186"/>
        <end position="214"/>
    </location>
</feature>
<evidence type="ECO:0000256" key="1">
    <source>
        <dbReference type="SAM" id="MobiDB-lite"/>
    </source>
</evidence>